<dbReference type="PROSITE" id="PS50181">
    <property type="entry name" value="FBOX"/>
    <property type="match status" value="1"/>
</dbReference>
<feature type="region of interest" description="Disordered" evidence="1">
    <location>
        <begin position="326"/>
        <end position="355"/>
    </location>
</feature>
<keyword evidence="4" id="KW-1185">Reference proteome</keyword>
<dbReference type="RefSeq" id="XP_056074240.1">
    <property type="nucleotide sequence ID" value="XM_056210767.1"/>
</dbReference>
<dbReference type="InterPro" id="IPR013897">
    <property type="entry name" value="Duc1"/>
</dbReference>
<organism evidence="3 4">
    <name type="scientific">Didymosphaeria variabile</name>
    <dbReference type="NCBI Taxonomy" id="1932322"/>
    <lineage>
        <taxon>Eukaryota</taxon>
        <taxon>Fungi</taxon>
        <taxon>Dikarya</taxon>
        <taxon>Ascomycota</taxon>
        <taxon>Pezizomycotina</taxon>
        <taxon>Dothideomycetes</taxon>
        <taxon>Pleosporomycetidae</taxon>
        <taxon>Pleosporales</taxon>
        <taxon>Massarineae</taxon>
        <taxon>Didymosphaeriaceae</taxon>
        <taxon>Didymosphaeria</taxon>
    </lineage>
</organism>
<dbReference type="SUPFAM" id="SSF81383">
    <property type="entry name" value="F-box domain"/>
    <property type="match status" value="1"/>
</dbReference>
<dbReference type="OrthoDB" id="722566at2759"/>
<dbReference type="Gene3D" id="1.20.1280.50">
    <property type="match status" value="1"/>
</dbReference>
<accession>A0A9W9CD41</accession>
<evidence type="ECO:0000256" key="1">
    <source>
        <dbReference type="SAM" id="MobiDB-lite"/>
    </source>
</evidence>
<reference evidence="3" key="1">
    <citation type="submission" date="2022-10" db="EMBL/GenBank/DDBJ databases">
        <title>Tapping the CABI collections for fungal endophytes: first genome assemblies for Collariella, Neodidymelliopsis, Ascochyta clinopodiicola, Didymella pomorum, Didymosphaeria variabile, Neocosmospora piperis and Neocucurbitaria cava.</title>
        <authorList>
            <person name="Hill R."/>
        </authorList>
    </citation>
    <scope>NUCLEOTIDE SEQUENCE</scope>
    <source>
        <strain evidence="3">IMI 356815</strain>
    </source>
</reference>
<protein>
    <recommendedName>
        <fullName evidence="2">F-box domain-containing protein</fullName>
    </recommendedName>
</protein>
<dbReference type="InterPro" id="IPR036047">
    <property type="entry name" value="F-box-like_dom_sf"/>
</dbReference>
<dbReference type="Pfam" id="PF12937">
    <property type="entry name" value="F-box-like"/>
    <property type="match status" value="1"/>
</dbReference>
<dbReference type="Proteomes" id="UP001140513">
    <property type="component" value="Unassembled WGS sequence"/>
</dbReference>
<dbReference type="AlphaFoldDB" id="A0A9W9CD41"/>
<sequence>MAEHAASSISTLPSELVHHILTFLPLTDLLTVGLVNRAFLEHSRQDTLYQPFVQAHVPGYDVPKPDGLTWRELFKLHHPYWFIAQHRIWFSDTPHTGKLIIARYDHRLNAIEGYALVAERRQPTFKTWDWNPHAIIHTFNPRIRLDLNAPVVRLDARGYAAAFAQSGSRLTREVPMDLVDELPRPSSGIHSQLILSRPLPQQAISRNTPVWPPLTIPGPVRTLNESPSRFRDVAHRPSNTSEMSSATFRLRRWMEFSSRPHGVSMRVGEDVTTWGTLPAECYTPTPQKPWQGVWCGDYAGHGCEFLVVMQPDDPQPLPERAESVLRAAEREGSVSSGDSWSTAPSAQEEWDEAGWDQDIIEGEGTTEEQEDNSMGDSIATLHASPAFTENEHGDGDEPVYRGRLEAVKLTGDPNIPRGEYTFIAPDIGPSGLIRVADEELFKGSTHRQEQKYLWSTMPHYEQYILKVTAGATYDTSKHEDVHVNTEKPINISSEHLDARIQVRIKDYRGLPEGSPSSSPYFSTPQHPYDRYSISFAFTPKRSISGKDLVFGNDFDHPIRDRLPPLFDKAFGIVKWWIDPGLDGDVYGDEPYLYGALLSSINVLRIGNKPPQEPDAGEEKEGEAVVYAEGAEGDGVDVREKYSVPATTSQRQKHFLNEAKRTDFTFEEGREYKCDFFNPYVDFNEFALKIGYGLPAISIIGHWDGQPLRYVLKDRSTNTELFVVIFQLIPTDEAKKTYGIESAEDMVHQVHGGDKTETKAAANDDELD</sequence>
<dbReference type="Pfam" id="PF12014">
    <property type="entry name" value="Cyclin_D1_bind"/>
    <property type="match status" value="1"/>
</dbReference>
<dbReference type="EMBL" id="JAPEUX010000002">
    <property type="protein sequence ID" value="KAJ4357381.1"/>
    <property type="molecule type" value="Genomic_DNA"/>
</dbReference>
<feature type="domain" description="F-box" evidence="2">
    <location>
        <begin position="6"/>
        <end position="52"/>
    </location>
</feature>
<dbReference type="GeneID" id="80905486"/>
<dbReference type="InterPro" id="IPR001810">
    <property type="entry name" value="F-box_dom"/>
</dbReference>
<dbReference type="PANTHER" id="PTHR34826:SF2">
    <property type="entry name" value="UPF0590 PROTEIN C409.17C"/>
    <property type="match status" value="1"/>
</dbReference>
<gene>
    <name evidence="3" type="ORF">N0V89_001956</name>
</gene>
<dbReference type="SMART" id="SM00256">
    <property type="entry name" value="FBOX"/>
    <property type="match status" value="1"/>
</dbReference>
<dbReference type="CDD" id="cd09917">
    <property type="entry name" value="F-box_SF"/>
    <property type="match status" value="1"/>
</dbReference>
<evidence type="ECO:0000313" key="3">
    <source>
        <dbReference type="EMBL" id="KAJ4357381.1"/>
    </source>
</evidence>
<comment type="caution">
    <text evidence="3">The sequence shown here is derived from an EMBL/GenBank/DDBJ whole genome shotgun (WGS) entry which is preliminary data.</text>
</comment>
<dbReference type="Pfam" id="PF08588">
    <property type="entry name" value="Duc1"/>
    <property type="match status" value="1"/>
</dbReference>
<evidence type="ECO:0000313" key="4">
    <source>
        <dbReference type="Proteomes" id="UP001140513"/>
    </source>
</evidence>
<dbReference type="PANTHER" id="PTHR34826">
    <property type="entry name" value="UPF0590 PROTEIN C409.17C"/>
    <property type="match status" value="1"/>
</dbReference>
<proteinExistence type="predicted"/>
<evidence type="ECO:0000259" key="2">
    <source>
        <dbReference type="PROSITE" id="PS50181"/>
    </source>
</evidence>
<feature type="compositionally biased region" description="Polar residues" evidence="1">
    <location>
        <begin position="333"/>
        <end position="345"/>
    </location>
</feature>
<name>A0A9W9CD41_9PLEO</name>